<keyword evidence="2" id="KW-0547">Nucleotide-binding</keyword>
<dbReference type="CDD" id="cd14014">
    <property type="entry name" value="STKc_PknB_like"/>
    <property type="match status" value="1"/>
</dbReference>
<dbReference type="PROSITE" id="PS50011">
    <property type="entry name" value="PROTEIN_KINASE_DOM"/>
    <property type="match status" value="1"/>
</dbReference>
<protein>
    <recommendedName>
        <fullName evidence="5">Protein kinase domain-containing protein</fullName>
    </recommendedName>
</protein>
<dbReference type="PROSITE" id="PS00108">
    <property type="entry name" value="PROTEIN_KINASE_ST"/>
    <property type="match status" value="1"/>
</dbReference>
<dbReference type="PANTHER" id="PTHR43289:SF34">
    <property type="entry name" value="SERINE_THREONINE-PROTEIN KINASE YBDM-RELATED"/>
    <property type="match status" value="1"/>
</dbReference>
<dbReference type="PANTHER" id="PTHR43289">
    <property type="entry name" value="MITOGEN-ACTIVATED PROTEIN KINASE KINASE KINASE 20-RELATED"/>
    <property type="match status" value="1"/>
</dbReference>
<dbReference type="InterPro" id="IPR008271">
    <property type="entry name" value="Ser/Thr_kinase_AS"/>
</dbReference>
<evidence type="ECO:0000256" key="2">
    <source>
        <dbReference type="ARBA" id="ARBA00022741"/>
    </source>
</evidence>
<dbReference type="SMART" id="SM00220">
    <property type="entry name" value="S_TKc"/>
    <property type="match status" value="1"/>
</dbReference>
<proteinExistence type="predicted"/>
<dbReference type="SUPFAM" id="SSF56112">
    <property type="entry name" value="Protein kinase-like (PK-like)"/>
    <property type="match status" value="1"/>
</dbReference>
<dbReference type="Gene3D" id="1.10.510.10">
    <property type="entry name" value="Transferase(Phosphotransferase) domain 1"/>
    <property type="match status" value="1"/>
</dbReference>
<evidence type="ECO:0000256" key="4">
    <source>
        <dbReference type="ARBA" id="ARBA00022840"/>
    </source>
</evidence>
<organism evidence="6">
    <name type="scientific">marine sediment metagenome</name>
    <dbReference type="NCBI Taxonomy" id="412755"/>
    <lineage>
        <taxon>unclassified sequences</taxon>
        <taxon>metagenomes</taxon>
        <taxon>ecological metagenomes</taxon>
    </lineage>
</organism>
<evidence type="ECO:0000256" key="3">
    <source>
        <dbReference type="ARBA" id="ARBA00022777"/>
    </source>
</evidence>
<dbReference type="InterPro" id="IPR011009">
    <property type="entry name" value="Kinase-like_dom_sf"/>
</dbReference>
<keyword evidence="3" id="KW-0418">Kinase</keyword>
<keyword evidence="1" id="KW-0808">Transferase</keyword>
<dbReference type="Gene3D" id="3.30.200.20">
    <property type="entry name" value="Phosphorylase Kinase, domain 1"/>
    <property type="match status" value="1"/>
</dbReference>
<name>X1FU30_9ZZZZ</name>
<accession>X1FU30</accession>
<gene>
    <name evidence="6" type="ORF">S03H2_37364</name>
</gene>
<sequence length="166" mass="18707">MKQLLKIGQVLIERYLVKTYIGEGGMQQVFCAKDRSFNRDVALKVPKNDSAERRFDRSARLSARITHLNVAKTLDYFEEDGKSFLVEELIDGVDLGKYLEKCDPLDPHLTAHILHHLARALVASHHSGVIHRDLKPSNIMVGKDLVATIIKVTDFGIAKMAQEEIT</sequence>
<dbReference type="EMBL" id="BARU01022999">
    <property type="protein sequence ID" value="GAH48487.1"/>
    <property type="molecule type" value="Genomic_DNA"/>
</dbReference>
<evidence type="ECO:0000259" key="5">
    <source>
        <dbReference type="PROSITE" id="PS50011"/>
    </source>
</evidence>
<comment type="caution">
    <text evidence="6">The sequence shown here is derived from an EMBL/GenBank/DDBJ whole genome shotgun (WGS) entry which is preliminary data.</text>
</comment>
<evidence type="ECO:0000256" key="1">
    <source>
        <dbReference type="ARBA" id="ARBA00022679"/>
    </source>
</evidence>
<dbReference type="AlphaFoldDB" id="X1FU30"/>
<dbReference type="GO" id="GO:0005524">
    <property type="term" value="F:ATP binding"/>
    <property type="evidence" value="ECO:0007669"/>
    <property type="project" value="UniProtKB-KW"/>
</dbReference>
<feature type="domain" description="Protein kinase" evidence="5">
    <location>
        <begin position="15"/>
        <end position="166"/>
    </location>
</feature>
<feature type="non-terminal residue" evidence="6">
    <location>
        <position position="166"/>
    </location>
</feature>
<keyword evidence="4" id="KW-0067">ATP-binding</keyword>
<evidence type="ECO:0000313" key="6">
    <source>
        <dbReference type="EMBL" id="GAH48487.1"/>
    </source>
</evidence>
<dbReference type="GO" id="GO:0004674">
    <property type="term" value="F:protein serine/threonine kinase activity"/>
    <property type="evidence" value="ECO:0007669"/>
    <property type="project" value="TreeGrafter"/>
</dbReference>
<reference evidence="6" key="1">
    <citation type="journal article" date="2014" name="Front. Microbiol.">
        <title>High frequency of phylogenetically diverse reductive dehalogenase-homologous genes in deep subseafloor sedimentary metagenomes.</title>
        <authorList>
            <person name="Kawai M."/>
            <person name="Futagami T."/>
            <person name="Toyoda A."/>
            <person name="Takaki Y."/>
            <person name="Nishi S."/>
            <person name="Hori S."/>
            <person name="Arai W."/>
            <person name="Tsubouchi T."/>
            <person name="Morono Y."/>
            <person name="Uchiyama I."/>
            <person name="Ito T."/>
            <person name="Fujiyama A."/>
            <person name="Inagaki F."/>
            <person name="Takami H."/>
        </authorList>
    </citation>
    <scope>NUCLEOTIDE SEQUENCE</scope>
    <source>
        <strain evidence="6">Expedition CK06-06</strain>
    </source>
</reference>
<dbReference type="InterPro" id="IPR000719">
    <property type="entry name" value="Prot_kinase_dom"/>
</dbReference>
<dbReference type="Pfam" id="PF00069">
    <property type="entry name" value="Pkinase"/>
    <property type="match status" value="1"/>
</dbReference>